<dbReference type="PANTHER" id="PTHR30472">
    <property type="entry name" value="FERRIC ENTEROBACTIN TRANSPORT SYSTEM PERMEASE PROTEIN"/>
    <property type="match status" value="1"/>
</dbReference>
<dbReference type="InterPro" id="IPR000522">
    <property type="entry name" value="ABC_transptr_permease_BtuC"/>
</dbReference>
<proteinExistence type="inferred from homology"/>
<feature type="transmembrane region" description="Helical" evidence="8">
    <location>
        <begin position="117"/>
        <end position="133"/>
    </location>
</feature>
<gene>
    <name evidence="9" type="ORF">C7N83_08605</name>
</gene>
<feature type="transmembrane region" description="Helical" evidence="8">
    <location>
        <begin position="17"/>
        <end position="36"/>
    </location>
</feature>
<dbReference type="InterPro" id="IPR037294">
    <property type="entry name" value="ABC_BtuC-like"/>
</dbReference>
<feature type="transmembrane region" description="Helical" evidence="8">
    <location>
        <begin position="231"/>
        <end position="261"/>
    </location>
</feature>
<protein>
    <submittedName>
        <fullName evidence="9">Iron ABC transporter permease</fullName>
    </submittedName>
</protein>
<accession>A0A2P7TZH7</accession>
<dbReference type="GO" id="GO:0005886">
    <property type="term" value="C:plasma membrane"/>
    <property type="evidence" value="ECO:0007669"/>
    <property type="project" value="UniProtKB-SubCell"/>
</dbReference>
<keyword evidence="10" id="KW-1185">Reference proteome</keyword>
<keyword evidence="6 8" id="KW-1133">Transmembrane helix</keyword>
<dbReference type="EMBL" id="PXYY01000053">
    <property type="protein sequence ID" value="PSJ80043.1"/>
    <property type="molecule type" value="Genomic_DNA"/>
</dbReference>
<feature type="transmembrane region" description="Helical" evidence="8">
    <location>
        <begin position="48"/>
        <end position="68"/>
    </location>
</feature>
<keyword evidence="7 8" id="KW-0472">Membrane</keyword>
<dbReference type="Pfam" id="PF01032">
    <property type="entry name" value="FecCD"/>
    <property type="match status" value="1"/>
</dbReference>
<dbReference type="GO" id="GO:0033214">
    <property type="term" value="P:siderophore-iron import into cell"/>
    <property type="evidence" value="ECO:0007669"/>
    <property type="project" value="TreeGrafter"/>
</dbReference>
<dbReference type="PANTHER" id="PTHR30472:SF19">
    <property type="entry name" value="PETROBACTIN IMPORT SYSTEM PERMEASE PROTEIN YCLO"/>
    <property type="match status" value="1"/>
</dbReference>
<evidence type="ECO:0000256" key="1">
    <source>
        <dbReference type="ARBA" id="ARBA00004651"/>
    </source>
</evidence>
<dbReference type="GO" id="GO:0022857">
    <property type="term" value="F:transmembrane transporter activity"/>
    <property type="evidence" value="ECO:0007669"/>
    <property type="project" value="InterPro"/>
</dbReference>
<feature type="transmembrane region" description="Helical" evidence="8">
    <location>
        <begin position="273"/>
        <end position="293"/>
    </location>
</feature>
<evidence type="ECO:0000313" key="9">
    <source>
        <dbReference type="EMBL" id="PSJ80043.1"/>
    </source>
</evidence>
<keyword evidence="5 8" id="KW-0812">Transmembrane</keyword>
<evidence type="ECO:0000256" key="7">
    <source>
        <dbReference type="ARBA" id="ARBA00023136"/>
    </source>
</evidence>
<evidence type="ECO:0000313" key="10">
    <source>
        <dbReference type="Proteomes" id="UP000241868"/>
    </source>
</evidence>
<comment type="caution">
    <text evidence="9">The sequence shown here is derived from an EMBL/GenBank/DDBJ whole genome shotgun (WGS) entry which is preliminary data.</text>
</comment>
<feature type="transmembrane region" description="Helical" evidence="8">
    <location>
        <begin position="88"/>
        <end position="110"/>
    </location>
</feature>
<feature type="transmembrane region" description="Helical" evidence="8">
    <location>
        <begin position="139"/>
        <end position="157"/>
    </location>
</feature>
<reference evidence="9 10" key="1">
    <citation type="submission" date="2018-03" db="EMBL/GenBank/DDBJ databases">
        <title>Neisseria weixii sp. nov., isolated from the intestinal contents of Tibetan Plateau pika (Ochotona curzoniae) in Yushu, Qinghai Province, China.</title>
        <authorList>
            <person name="Gui Z."/>
        </authorList>
    </citation>
    <scope>NUCLEOTIDE SEQUENCE [LARGE SCALE GENOMIC DNA]</scope>
    <source>
        <strain evidence="9 10">ATCC 51483</strain>
    </source>
</reference>
<evidence type="ECO:0000256" key="3">
    <source>
        <dbReference type="ARBA" id="ARBA00022448"/>
    </source>
</evidence>
<evidence type="ECO:0000256" key="4">
    <source>
        <dbReference type="ARBA" id="ARBA00022475"/>
    </source>
</evidence>
<dbReference type="SUPFAM" id="SSF81345">
    <property type="entry name" value="ABC transporter involved in vitamin B12 uptake, BtuC"/>
    <property type="match status" value="1"/>
</dbReference>
<comment type="subcellular location">
    <subcellularLocation>
        <location evidence="1">Cell membrane</location>
        <topology evidence="1">Multi-pass membrane protein</topology>
    </subcellularLocation>
</comment>
<evidence type="ECO:0000256" key="2">
    <source>
        <dbReference type="ARBA" id="ARBA00007935"/>
    </source>
</evidence>
<keyword evidence="4" id="KW-1003">Cell membrane</keyword>
<evidence type="ECO:0000256" key="6">
    <source>
        <dbReference type="ARBA" id="ARBA00022989"/>
    </source>
</evidence>
<dbReference type="RefSeq" id="WP_106742040.1">
    <property type="nucleotide sequence ID" value="NZ_PXYY01000053.1"/>
</dbReference>
<dbReference type="OrthoDB" id="9796260at2"/>
<dbReference type="Proteomes" id="UP000241868">
    <property type="component" value="Unassembled WGS sequence"/>
</dbReference>
<feature type="transmembrane region" description="Helical" evidence="8">
    <location>
        <begin position="299"/>
        <end position="320"/>
    </location>
</feature>
<dbReference type="AlphaFoldDB" id="A0A2P7TZH7"/>
<dbReference type="Gene3D" id="1.10.3470.10">
    <property type="entry name" value="ABC transporter involved in vitamin B12 uptake, BtuC"/>
    <property type="match status" value="1"/>
</dbReference>
<evidence type="ECO:0000256" key="5">
    <source>
        <dbReference type="ARBA" id="ARBA00022692"/>
    </source>
</evidence>
<comment type="similarity">
    <text evidence="2">Belongs to the binding-protein-dependent transport system permease family. FecCD subfamily.</text>
</comment>
<organism evidence="9 10">
    <name type="scientific">Neisseria iguanae</name>
    <dbReference type="NCBI Taxonomy" id="90242"/>
    <lineage>
        <taxon>Bacteria</taxon>
        <taxon>Pseudomonadati</taxon>
        <taxon>Pseudomonadota</taxon>
        <taxon>Betaproteobacteria</taxon>
        <taxon>Neisseriales</taxon>
        <taxon>Neisseriaceae</taxon>
        <taxon>Neisseria</taxon>
    </lineage>
</organism>
<keyword evidence="3" id="KW-0813">Transport</keyword>
<feature type="transmembrane region" description="Helical" evidence="8">
    <location>
        <begin position="187"/>
        <end position="204"/>
    </location>
</feature>
<name>A0A2P7TZH7_9NEIS</name>
<sequence length="324" mass="35153">MNTPTVPTQHAAGSKTLWLAFAALIGCCALFLTYNVNGNWDFALPLRLTKLAALLLVAYAVGVSTLLFQTLTNNPILTPSILGFDALYVFLQTLLVFVLGGVGFTSLPVLGKFSLELVLMMGGSMLLFATLMKQGGRDLARMILIGVIFGILFRSLASLLQRMIDPEEFAVAQAYTFASFNSVNPQLISIGAVVLLASVVFIWRERHRLDVYMLGRDQAVNLGINYSRNTLWLLLWIAALVATATAVVGPVSFFGLLVVALANHFSPNIKHAVRLPVTFCTAGILLVGGQTLFEHFLGMQAVLSVVVEFAGGLVFLYLILKKKP</sequence>
<evidence type="ECO:0000256" key="8">
    <source>
        <dbReference type="SAM" id="Phobius"/>
    </source>
</evidence>